<evidence type="ECO:0000313" key="2">
    <source>
        <dbReference type="Proteomes" id="UP000027463"/>
    </source>
</evidence>
<name>A0ABR4TJY9_9PROT</name>
<proteinExistence type="predicted"/>
<keyword evidence="2" id="KW-1185">Reference proteome</keyword>
<reference evidence="1 2" key="1">
    <citation type="submission" date="2013-07" db="EMBL/GenBank/DDBJ databases">
        <title>Thalassospira permensis NBRC 106175 Genome Sequencing.</title>
        <authorList>
            <person name="Lai Q."/>
            <person name="Shao Z."/>
        </authorList>
    </citation>
    <scope>NUCLEOTIDE SEQUENCE [LARGE SCALE GENOMIC DNA]</scope>
    <source>
        <strain evidence="1 2">NBRC 106175</strain>
    </source>
</reference>
<accession>A0ABR4TJY9</accession>
<gene>
    <name evidence="1" type="ORF">SMB34_09265</name>
</gene>
<protein>
    <submittedName>
        <fullName evidence="1">Uncharacterized protein</fullName>
    </submittedName>
</protein>
<comment type="caution">
    <text evidence="1">The sequence shown here is derived from an EMBL/GenBank/DDBJ whole genome shotgun (WGS) entry which is preliminary data.</text>
</comment>
<dbReference type="EMBL" id="AUNC01000067">
    <property type="protein sequence ID" value="KEO51082.1"/>
    <property type="molecule type" value="Genomic_DNA"/>
</dbReference>
<evidence type="ECO:0000313" key="1">
    <source>
        <dbReference type="EMBL" id="KEO51082.1"/>
    </source>
</evidence>
<organism evidence="1 2">
    <name type="scientific">Thalassospira permensis NBRC 106175</name>
    <dbReference type="NCBI Taxonomy" id="1353532"/>
    <lineage>
        <taxon>Bacteria</taxon>
        <taxon>Pseudomonadati</taxon>
        <taxon>Pseudomonadota</taxon>
        <taxon>Alphaproteobacteria</taxon>
        <taxon>Rhodospirillales</taxon>
        <taxon>Thalassospiraceae</taxon>
        <taxon>Thalassospira</taxon>
    </lineage>
</organism>
<sequence length="79" mass="9284">MPNGTDGRENPKAGRFFAVLYHRSYAGPLFLLVGGRIMHLFDDAPILAKVQVKFRLSQQKMWKICLLRYFEFANHYHKQ</sequence>
<dbReference type="Proteomes" id="UP000027463">
    <property type="component" value="Unassembled WGS sequence"/>
</dbReference>